<gene>
    <name evidence="1" type="ORF">HWA77_06370</name>
</gene>
<evidence type="ECO:0000313" key="2">
    <source>
        <dbReference type="Proteomes" id="UP000533429"/>
    </source>
</evidence>
<organism evidence="1 2">
    <name type="scientific">Photobacterium damselae subsp. damselae</name>
    <name type="common">Listonella damsela</name>
    <dbReference type="NCBI Taxonomy" id="85581"/>
    <lineage>
        <taxon>Bacteria</taxon>
        <taxon>Pseudomonadati</taxon>
        <taxon>Pseudomonadota</taxon>
        <taxon>Gammaproteobacteria</taxon>
        <taxon>Vibrionales</taxon>
        <taxon>Vibrionaceae</taxon>
        <taxon>Photobacterium</taxon>
    </lineage>
</organism>
<proteinExistence type="predicted"/>
<protein>
    <submittedName>
        <fullName evidence="1">Uncharacterized protein</fullName>
    </submittedName>
</protein>
<dbReference type="AlphaFoldDB" id="A0A850QV29"/>
<dbReference type="EMBL" id="JABXOR010000395">
    <property type="protein sequence ID" value="NVO99834.1"/>
    <property type="molecule type" value="Genomic_DNA"/>
</dbReference>
<accession>A0A850QV29</accession>
<reference evidence="1 2" key="1">
    <citation type="submission" date="2020-06" db="EMBL/GenBank/DDBJ databases">
        <title>Photobacterium damselae subsp. damselae comparative genomics.</title>
        <authorList>
            <person name="Osorio C.R."/>
        </authorList>
    </citation>
    <scope>NUCLEOTIDE SEQUENCE [LARGE SCALE GENOMIC DNA]</scope>
    <source>
        <strain evidence="1 2">TW250/03</strain>
    </source>
</reference>
<evidence type="ECO:0000313" key="1">
    <source>
        <dbReference type="EMBL" id="NVO99834.1"/>
    </source>
</evidence>
<sequence>MAVDANKYFRGLRSYLNTNAYEITKRDNGRIVLEEKIFLAGGAERKQKVRLEFSGEVIALKLDRKNQRGNTDPLFHFLEDDAKPWSKRCDFVIFQLYRNKLSVYCIEFKSSTLPDSLVDQLASTESWCKAVQSIISLYTNEKKRLHLRKFVFSCMDEPSRFVDGEGYIKRDHSVRHYHYDDLNGMKLEELDNQCPVLVG</sequence>
<dbReference type="Proteomes" id="UP000533429">
    <property type="component" value="Unassembled WGS sequence"/>
</dbReference>
<comment type="caution">
    <text evidence="1">The sequence shown here is derived from an EMBL/GenBank/DDBJ whole genome shotgun (WGS) entry which is preliminary data.</text>
</comment>
<name>A0A850QV29_PHODD</name>